<reference evidence="4 5" key="1">
    <citation type="submission" date="2020-02" db="EMBL/GenBank/DDBJ databases">
        <title>Whole-genome analyses of novel actinobacteria.</title>
        <authorList>
            <person name="Sahin N."/>
            <person name="Tatar D."/>
        </authorList>
    </citation>
    <scope>NUCLEOTIDE SEQUENCE [LARGE SCALE GENOMIC DNA]</scope>
    <source>
        <strain evidence="4 5">SB3404</strain>
    </source>
</reference>
<dbReference type="InterPro" id="IPR024031">
    <property type="entry name" value="MSMEG_5819/OxyR"/>
</dbReference>
<dbReference type="InterPro" id="IPR012349">
    <property type="entry name" value="Split_barrel_FMN-bd"/>
</dbReference>
<dbReference type="PANTHER" id="PTHR35176:SF6">
    <property type="entry name" value="HEME OXYGENASE HI_0854-RELATED"/>
    <property type="match status" value="1"/>
</dbReference>
<dbReference type="InterPro" id="IPR011576">
    <property type="entry name" value="Pyridox_Oxase_N"/>
</dbReference>
<dbReference type="SUPFAM" id="SSF50475">
    <property type="entry name" value="FMN-binding split barrel"/>
    <property type="match status" value="1"/>
</dbReference>
<dbReference type="EMBL" id="JAAKZZ010000328">
    <property type="protein sequence ID" value="NGO71625.1"/>
    <property type="molecule type" value="Genomic_DNA"/>
</dbReference>
<name>A0A6G4X297_9ACTN</name>
<evidence type="ECO:0000256" key="1">
    <source>
        <dbReference type="ARBA" id="ARBA00023002"/>
    </source>
</evidence>
<evidence type="ECO:0000313" key="5">
    <source>
        <dbReference type="Proteomes" id="UP000477722"/>
    </source>
</evidence>
<comment type="caution">
    <text evidence="4">The sequence shown here is derived from an EMBL/GenBank/DDBJ whole genome shotgun (WGS) entry which is preliminary data.</text>
</comment>
<dbReference type="NCBIfam" id="TIGR04023">
    <property type="entry name" value="PPOX_MSMEG_5819"/>
    <property type="match status" value="1"/>
</dbReference>
<dbReference type="PANTHER" id="PTHR35176">
    <property type="entry name" value="HEME OXYGENASE HI_0854-RELATED"/>
    <property type="match status" value="1"/>
</dbReference>
<accession>A0A6G4X297</accession>
<organism evidence="4 5">
    <name type="scientific">Streptomyces boncukensis</name>
    <dbReference type="NCBI Taxonomy" id="2711219"/>
    <lineage>
        <taxon>Bacteria</taxon>
        <taxon>Bacillati</taxon>
        <taxon>Actinomycetota</taxon>
        <taxon>Actinomycetes</taxon>
        <taxon>Kitasatosporales</taxon>
        <taxon>Streptomycetaceae</taxon>
        <taxon>Streptomyces</taxon>
    </lineage>
</organism>
<gene>
    <name evidence="4" type="ORF">G5C65_25395</name>
</gene>
<feature type="compositionally biased region" description="Basic residues" evidence="2">
    <location>
        <begin position="135"/>
        <end position="146"/>
    </location>
</feature>
<feature type="domain" description="Pyridoxamine 5'-phosphate oxidase N-terminal" evidence="3">
    <location>
        <begin position="11"/>
        <end position="102"/>
    </location>
</feature>
<dbReference type="GO" id="GO:0005829">
    <property type="term" value="C:cytosol"/>
    <property type="evidence" value="ECO:0007669"/>
    <property type="project" value="TreeGrafter"/>
</dbReference>
<evidence type="ECO:0000256" key="2">
    <source>
        <dbReference type="SAM" id="MobiDB-lite"/>
    </source>
</evidence>
<keyword evidence="5" id="KW-1185">Reference proteome</keyword>
<dbReference type="Proteomes" id="UP000477722">
    <property type="component" value="Unassembled WGS sequence"/>
</dbReference>
<dbReference type="InterPro" id="IPR052019">
    <property type="entry name" value="F420H2_bilvrd_red/Heme_oxyg"/>
</dbReference>
<dbReference type="GO" id="GO:0070967">
    <property type="term" value="F:coenzyme F420 binding"/>
    <property type="evidence" value="ECO:0007669"/>
    <property type="project" value="TreeGrafter"/>
</dbReference>
<evidence type="ECO:0000313" key="4">
    <source>
        <dbReference type="EMBL" id="NGO71625.1"/>
    </source>
</evidence>
<dbReference type="AlphaFoldDB" id="A0A6G4X297"/>
<dbReference type="EC" id="1.-.-.-" evidence="4"/>
<protein>
    <submittedName>
        <fullName evidence="4">PPOX class F420-dependent oxidoreductase</fullName>
        <ecNumber evidence="4">1.-.-.-</ecNumber>
    </submittedName>
</protein>
<feature type="region of interest" description="Disordered" evidence="2">
    <location>
        <begin position="127"/>
        <end position="153"/>
    </location>
</feature>
<dbReference type="GO" id="GO:0016627">
    <property type="term" value="F:oxidoreductase activity, acting on the CH-CH group of donors"/>
    <property type="evidence" value="ECO:0007669"/>
    <property type="project" value="TreeGrafter"/>
</dbReference>
<sequence>MVFTDKEIGYLTTQPFGRLATVGPHGDPHVVPVGLHYNPEAQTIDICGLGLGRSRKYRDVRHRPLVAFVVDDVTPGDPAAPRGIEIRGVAEALAEGGRRYGEAVADELIRITPTRVVSWGIEESWQAGPRARSVPARRPRPAHLPRPRTEEAR</sequence>
<dbReference type="Pfam" id="PF01243">
    <property type="entry name" value="PNPOx_N"/>
    <property type="match status" value="1"/>
</dbReference>
<keyword evidence="1 4" id="KW-0560">Oxidoreductase</keyword>
<dbReference type="Gene3D" id="2.30.110.10">
    <property type="entry name" value="Electron Transport, Fmn-binding Protein, Chain A"/>
    <property type="match status" value="1"/>
</dbReference>
<proteinExistence type="predicted"/>
<evidence type="ECO:0000259" key="3">
    <source>
        <dbReference type="Pfam" id="PF01243"/>
    </source>
</evidence>